<feature type="signal peptide" evidence="7">
    <location>
        <begin position="1"/>
        <end position="19"/>
    </location>
</feature>
<feature type="domain" description="EamA" evidence="8">
    <location>
        <begin position="18"/>
        <end position="148"/>
    </location>
</feature>
<dbReference type="AlphaFoldDB" id="A0A4S4EPS3"/>
<evidence type="ECO:0000256" key="4">
    <source>
        <dbReference type="ARBA" id="ARBA00022989"/>
    </source>
</evidence>
<feature type="transmembrane region" description="Helical" evidence="6">
    <location>
        <begin position="271"/>
        <end position="292"/>
    </location>
</feature>
<evidence type="ECO:0000256" key="7">
    <source>
        <dbReference type="SAM" id="SignalP"/>
    </source>
</evidence>
<keyword evidence="3 6" id="KW-0812">Transmembrane</keyword>
<dbReference type="InterPro" id="IPR000620">
    <property type="entry name" value="EamA_dom"/>
</dbReference>
<comment type="caution">
    <text evidence="9">The sequence shown here is derived from an EMBL/GenBank/DDBJ whole genome shotgun (WGS) entry which is preliminary data.</text>
</comment>
<feature type="transmembrane region" description="Helical" evidence="6">
    <location>
        <begin position="35"/>
        <end position="56"/>
    </location>
</feature>
<sequence>MWISWMIIAVMVGIECVEAGLNTLTKVAMTSGMSDFVFVVYSNSLALLFLLPSTLIYHRKRPSPKLTFLIVCRIFLLGLLSCTAQILLYTGIGFSSPTVASAMTGLIPAFTFVLALITRMEKLDLKVKSSQAKSIGTIVSIVGAYIVIFYQGPPIMFSQSLPILHSPSESPLSNWIIGGFLLATSSFVISVLYIVQTWIIKDYPAEMVVTLIARVFVAILSAIIALIVESDPKAWTLRPDMELVTIVYSAFLMVTIRSVIHAWACRTKGPVFVTTFRPLGMVFAVFMGVTFLKDTLHVGSVIGAIIIALGLYSVMWGKAKEVEIIENSFICRINSSSEEVPLLQNKSIDV</sequence>
<organism evidence="9 10">
    <name type="scientific">Camellia sinensis var. sinensis</name>
    <name type="common">China tea</name>
    <dbReference type="NCBI Taxonomy" id="542762"/>
    <lineage>
        <taxon>Eukaryota</taxon>
        <taxon>Viridiplantae</taxon>
        <taxon>Streptophyta</taxon>
        <taxon>Embryophyta</taxon>
        <taxon>Tracheophyta</taxon>
        <taxon>Spermatophyta</taxon>
        <taxon>Magnoliopsida</taxon>
        <taxon>eudicotyledons</taxon>
        <taxon>Gunneridae</taxon>
        <taxon>Pentapetalae</taxon>
        <taxon>asterids</taxon>
        <taxon>Ericales</taxon>
        <taxon>Theaceae</taxon>
        <taxon>Camellia</taxon>
    </lineage>
</organism>
<evidence type="ECO:0000256" key="6">
    <source>
        <dbReference type="RuleBase" id="RU363077"/>
    </source>
</evidence>
<gene>
    <name evidence="9" type="ORF">TEA_003341</name>
</gene>
<keyword evidence="4 6" id="KW-1133">Transmembrane helix</keyword>
<accession>A0A4S4EPS3</accession>
<dbReference type="GO" id="GO:0016020">
    <property type="term" value="C:membrane"/>
    <property type="evidence" value="ECO:0007669"/>
    <property type="project" value="UniProtKB-SubCell"/>
</dbReference>
<dbReference type="Proteomes" id="UP000306102">
    <property type="component" value="Unassembled WGS sequence"/>
</dbReference>
<evidence type="ECO:0000256" key="1">
    <source>
        <dbReference type="ARBA" id="ARBA00004141"/>
    </source>
</evidence>
<feature type="transmembrane region" description="Helical" evidence="6">
    <location>
        <begin position="68"/>
        <end position="92"/>
    </location>
</feature>
<evidence type="ECO:0000256" key="2">
    <source>
        <dbReference type="ARBA" id="ARBA00007635"/>
    </source>
</evidence>
<dbReference type="InterPro" id="IPR037185">
    <property type="entry name" value="EmrE-like"/>
</dbReference>
<feature type="transmembrane region" description="Helical" evidence="6">
    <location>
        <begin position="98"/>
        <end position="120"/>
    </location>
</feature>
<dbReference type="PANTHER" id="PTHR31218">
    <property type="entry name" value="WAT1-RELATED PROTEIN"/>
    <property type="match status" value="1"/>
</dbReference>
<keyword evidence="7" id="KW-0732">Signal</keyword>
<feature type="transmembrane region" description="Helical" evidence="6">
    <location>
        <begin position="172"/>
        <end position="195"/>
    </location>
</feature>
<name>A0A4S4EPS3_CAMSN</name>
<evidence type="ECO:0000256" key="3">
    <source>
        <dbReference type="ARBA" id="ARBA00022692"/>
    </source>
</evidence>
<keyword evidence="10" id="KW-1185">Reference proteome</keyword>
<dbReference type="GO" id="GO:0022857">
    <property type="term" value="F:transmembrane transporter activity"/>
    <property type="evidence" value="ECO:0007669"/>
    <property type="project" value="InterPro"/>
</dbReference>
<dbReference type="InterPro" id="IPR030184">
    <property type="entry name" value="WAT1-related"/>
</dbReference>
<feature type="transmembrane region" description="Helical" evidence="6">
    <location>
        <begin position="298"/>
        <end position="317"/>
    </location>
</feature>
<dbReference type="EMBL" id="SDRB02003101">
    <property type="protein sequence ID" value="THG18362.1"/>
    <property type="molecule type" value="Genomic_DNA"/>
</dbReference>
<feature type="chain" id="PRO_5020506927" description="WAT1-related protein" evidence="7">
    <location>
        <begin position="20"/>
        <end position="350"/>
    </location>
</feature>
<keyword evidence="5 6" id="KW-0472">Membrane</keyword>
<comment type="subcellular location">
    <subcellularLocation>
        <location evidence="1 6">Membrane</location>
        <topology evidence="1 6">Multi-pass membrane protein</topology>
    </subcellularLocation>
</comment>
<feature type="transmembrane region" description="Helical" evidence="6">
    <location>
        <begin position="132"/>
        <end position="152"/>
    </location>
</feature>
<dbReference type="Pfam" id="PF00892">
    <property type="entry name" value="EamA"/>
    <property type="match status" value="2"/>
</dbReference>
<comment type="similarity">
    <text evidence="2 6">Belongs to the drug/metabolite transporter (DMT) superfamily. Plant drug/metabolite exporter (P-DME) (TC 2.A.7.4) family.</text>
</comment>
<reference evidence="9 10" key="1">
    <citation type="journal article" date="2018" name="Proc. Natl. Acad. Sci. U.S.A.">
        <title>Draft genome sequence of Camellia sinensis var. sinensis provides insights into the evolution of the tea genome and tea quality.</title>
        <authorList>
            <person name="Wei C."/>
            <person name="Yang H."/>
            <person name="Wang S."/>
            <person name="Zhao J."/>
            <person name="Liu C."/>
            <person name="Gao L."/>
            <person name="Xia E."/>
            <person name="Lu Y."/>
            <person name="Tai Y."/>
            <person name="She G."/>
            <person name="Sun J."/>
            <person name="Cao H."/>
            <person name="Tong W."/>
            <person name="Gao Q."/>
            <person name="Li Y."/>
            <person name="Deng W."/>
            <person name="Jiang X."/>
            <person name="Wang W."/>
            <person name="Chen Q."/>
            <person name="Zhang S."/>
            <person name="Li H."/>
            <person name="Wu J."/>
            <person name="Wang P."/>
            <person name="Li P."/>
            <person name="Shi C."/>
            <person name="Zheng F."/>
            <person name="Jian J."/>
            <person name="Huang B."/>
            <person name="Shan D."/>
            <person name="Shi M."/>
            <person name="Fang C."/>
            <person name="Yue Y."/>
            <person name="Li F."/>
            <person name="Li D."/>
            <person name="Wei S."/>
            <person name="Han B."/>
            <person name="Jiang C."/>
            <person name="Yin Y."/>
            <person name="Xia T."/>
            <person name="Zhang Z."/>
            <person name="Bennetzen J.L."/>
            <person name="Zhao S."/>
            <person name="Wan X."/>
        </authorList>
    </citation>
    <scope>NUCLEOTIDE SEQUENCE [LARGE SCALE GENOMIC DNA]</scope>
    <source>
        <strain evidence="10">cv. Shuchazao</strain>
        <tissue evidence="9">Leaf</tissue>
    </source>
</reference>
<feature type="transmembrane region" description="Helical" evidence="6">
    <location>
        <begin position="243"/>
        <end position="264"/>
    </location>
</feature>
<evidence type="ECO:0000313" key="9">
    <source>
        <dbReference type="EMBL" id="THG18362.1"/>
    </source>
</evidence>
<proteinExistence type="inferred from homology"/>
<feature type="domain" description="EamA" evidence="8">
    <location>
        <begin position="177"/>
        <end position="315"/>
    </location>
</feature>
<evidence type="ECO:0000313" key="10">
    <source>
        <dbReference type="Proteomes" id="UP000306102"/>
    </source>
</evidence>
<dbReference type="SUPFAM" id="SSF103481">
    <property type="entry name" value="Multidrug resistance efflux transporter EmrE"/>
    <property type="match status" value="2"/>
</dbReference>
<protein>
    <recommendedName>
        <fullName evidence="6">WAT1-related protein</fullName>
    </recommendedName>
</protein>
<evidence type="ECO:0000256" key="5">
    <source>
        <dbReference type="ARBA" id="ARBA00023136"/>
    </source>
</evidence>
<evidence type="ECO:0000259" key="8">
    <source>
        <dbReference type="Pfam" id="PF00892"/>
    </source>
</evidence>
<feature type="transmembrane region" description="Helical" evidence="6">
    <location>
        <begin position="207"/>
        <end position="228"/>
    </location>
</feature>